<organism evidence="1 2">
    <name type="scientific">Fictibacillus iocasae</name>
    <dbReference type="NCBI Taxonomy" id="2715437"/>
    <lineage>
        <taxon>Bacteria</taxon>
        <taxon>Bacillati</taxon>
        <taxon>Bacillota</taxon>
        <taxon>Bacilli</taxon>
        <taxon>Bacillales</taxon>
        <taxon>Fictibacillaceae</taxon>
        <taxon>Fictibacillus</taxon>
    </lineage>
</organism>
<accession>A0ABW2NQX5</accession>
<proteinExistence type="predicted"/>
<protein>
    <submittedName>
        <fullName evidence="1">Uncharacterized protein</fullName>
    </submittedName>
</protein>
<sequence length="105" mass="12133">MLEIKSNGPGWNSPTEPVTHLLKLLDKKPLDPVYEAMGNFIVKNKKNVTEDPHYAGSTQFFGHFATVSHCFNIITDEKVVIEELTKAIRMNQNRLDYERLRKNIF</sequence>
<dbReference type="Proteomes" id="UP001596549">
    <property type="component" value="Unassembled WGS sequence"/>
</dbReference>
<comment type="caution">
    <text evidence="1">The sequence shown here is derived from an EMBL/GenBank/DDBJ whole genome shotgun (WGS) entry which is preliminary data.</text>
</comment>
<keyword evidence="2" id="KW-1185">Reference proteome</keyword>
<evidence type="ECO:0000313" key="2">
    <source>
        <dbReference type="Proteomes" id="UP001596549"/>
    </source>
</evidence>
<dbReference type="RefSeq" id="WP_379748223.1">
    <property type="nucleotide sequence ID" value="NZ_JBHTCP010000013.1"/>
</dbReference>
<gene>
    <name evidence="1" type="ORF">ACFQPF_07680</name>
</gene>
<reference evidence="2" key="1">
    <citation type="journal article" date="2019" name="Int. J. Syst. Evol. Microbiol.">
        <title>The Global Catalogue of Microorganisms (GCM) 10K type strain sequencing project: providing services to taxonomists for standard genome sequencing and annotation.</title>
        <authorList>
            <consortium name="The Broad Institute Genomics Platform"/>
            <consortium name="The Broad Institute Genome Sequencing Center for Infectious Disease"/>
            <person name="Wu L."/>
            <person name="Ma J."/>
        </authorList>
    </citation>
    <scope>NUCLEOTIDE SEQUENCE [LARGE SCALE GENOMIC DNA]</scope>
    <source>
        <strain evidence="2">NBRC 106396</strain>
    </source>
</reference>
<name>A0ABW2NQX5_9BACL</name>
<dbReference type="EMBL" id="JBHTCP010000013">
    <property type="protein sequence ID" value="MFC7371553.1"/>
    <property type="molecule type" value="Genomic_DNA"/>
</dbReference>
<evidence type="ECO:0000313" key="1">
    <source>
        <dbReference type="EMBL" id="MFC7371553.1"/>
    </source>
</evidence>